<dbReference type="InterPro" id="IPR002372">
    <property type="entry name" value="PQQ_rpt_dom"/>
</dbReference>
<dbReference type="PANTHER" id="PTHR34512:SF30">
    <property type="entry name" value="OUTER MEMBRANE PROTEIN ASSEMBLY FACTOR BAMB"/>
    <property type="match status" value="1"/>
</dbReference>
<dbReference type="SUPFAM" id="SSF50998">
    <property type="entry name" value="Quinoprotein alcohol dehydrogenase-like"/>
    <property type="match status" value="1"/>
</dbReference>
<dbReference type="InterPro" id="IPR018391">
    <property type="entry name" value="PQQ_b-propeller_rpt"/>
</dbReference>
<dbReference type="Pfam" id="PF13360">
    <property type="entry name" value="PQQ_2"/>
    <property type="match status" value="1"/>
</dbReference>
<proteinExistence type="predicted"/>
<dbReference type="AlphaFoldDB" id="A0A023D5C7"/>
<reference evidence="2 3" key="2">
    <citation type="journal article" date="2014" name="FEMS Microbiol. Lett.">
        <title>Draft genomic DNA sequence of the facultatively methylotrophic bacterium Acidomonas methanolica type strain MB58.</title>
        <authorList>
            <person name="Higashiura N."/>
            <person name="Hadano H."/>
            <person name="Hirakawa H."/>
            <person name="Matsutani M."/>
            <person name="Takabe S."/>
            <person name="Matsushita K."/>
            <person name="Azuma Y."/>
        </authorList>
    </citation>
    <scope>NUCLEOTIDE SEQUENCE [LARGE SCALE GENOMIC DNA]</scope>
    <source>
        <strain evidence="2 3">MB58</strain>
    </source>
</reference>
<accession>A0A023D5C7</accession>
<keyword evidence="3" id="KW-1185">Reference proteome</keyword>
<dbReference type="InterPro" id="IPR011047">
    <property type="entry name" value="Quinoprotein_ADH-like_sf"/>
</dbReference>
<comment type="caution">
    <text evidence="2">The sequence shown here is derived from an EMBL/GenBank/DDBJ whole genome shotgun (WGS) entry which is preliminary data.</text>
</comment>
<dbReference type="EMBL" id="BAND01000041">
    <property type="protein sequence ID" value="GAJ28985.1"/>
    <property type="molecule type" value="Genomic_DNA"/>
</dbReference>
<reference evidence="3" key="1">
    <citation type="journal article" date="2014" name="FEMS Microbiol. Lett.">
        <title>Draft Genomic DNA Sequence of the Facultatively Methylotrophic Bacterium Acidomonas methanolica type strain MB58.</title>
        <authorList>
            <person name="Higashiura N."/>
            <person name="Hadano H."/>
            <person name="Hirakawa H."/>
            <person name="Matsutani M."/>
            <person name="Takabe S."/>
            <person name="Matsushita K."/>
            <person name="Azuma Y."/>
        </authorList>
    </citation>
    <scope>NUCLEOTIDE SEQUENCE [LARGE SCALE GENOMIC DNA]</scope>
    <source>
        <strain evidence="3">MB58</strain>
    </source>
</reference>
<sequence>MMRQITEEQTQTMRRRRFLATTLAAGTMLGGCSVFKDEEKPRIAGKRIDILSTGAGLTVDPDDHTPITLPAPQAITVWPQAGRVPSHIAVDTPWNGPSLLWRRSIGAGVSEPSFLSFAALGSNGRGAIQSPPVIADGRIFTRDAQGVVRAWSWPAMGELWHFTPKPKDSRSTDIGGGMAVENGVLYIVDGVAQTLAVDAATGAVKWRVNIGTPGRSAPTIAEGKVFFGTIDERFFALDAATGKQAWSYQATVVDTVIFGQAAPAVVDGVVLAGFGSGDLVALRAASGEVVWSDSLGGSNGRGAMLDLACVRGAPVICDGTAYAVSMSAVLVAIDMRSGRRLWEREVSSLNGPVICGDWLYVISDNEELACLDRLSGHVRWIKPLRRFRRIRKQKDAVTWFGPVLAGGKLVCVSTLTETGMQVVDAVHGQPKGKKDVVIKTQAPTMVTPIICDGKVLVLSTDGKLSAYG</sequence>
<gene>
    <name evidence="2" type="ORF">Amme_041_019</name>
</gene>
<protein>
    <submittedName>
        <fullName evidence="2">Dehydrogenase with coenzyme pyrrolo-quinoline quinone (PQQ)</fullName>
    </submittedName>
</protein>
<evidence type="ECO:0000313" key="2">
    <source>
        <dbReference type="EMBL" id="GAJ28985.1"/>
    </source>
</evidence>
<dbReference type="PANTHER" id="PTHR34512">
    <property type="entry name" value="CELL SURFACE PROTEIN"/>
    <property type="match status" value="1"/>
</dbReference>
<dbReference type="Gene3D" id="2.130.10.10">
    <property type="entry name" value="YVTN repeat-like/Quinoprotein amine dehydrogenase"/>
    <property type="match status" value="1"/>
</dbReference>
<feature type="domain" description="Pyrrolo-quinoline quinone repeat" evidence="1">
    <location>
        <begin position="147"/>
        <end position="381"/>
    </location>
</feature>
<evidence type="ECO:0000259" key="1">
    <source>
        <dbReference type="Pfam" id="PF13360"/>
    </source>
</evidence>
<dbReference type="Proteomes" id="UP000019760">
    <property type="component" value="Unassembled WGS sequence"/>
</dbReference>
<name>A0A023D5C7_ACIMT</name>
<dbReference type="PROSITE" id="PS51257">
    <property type="entry name" value="PROKAR_LIPOPROTEIN"/>
    <property type="match status" value="1"/>
</dbReference>
<dbReference type="InterPro" id="IPR015943">
    <property type="entry name" value="WD40/YVTN_repeat-like_dom_sf"/>
</dbReference>
<dbReference type="SMART" id="SM00564">
    <property type="entry name" value="PQQ"/>
    <property type="match status" value="4"/>
</dbReference>
<dbReference type="RefSeq" id="WP_408735058.1">
    <property type="nucleotide sequence ID" value="NZ_BAND01000041.1"/>
</dbReference>
<organism evidence="2 3">
    <name type="scientific">Acidomonas methanolica NBRC 104435</name>
    <dbReference type="NCBI Taxonomy" id="1231351"/>
    <lineage>
        <taxon>Bacteria</taxon>
        <taxon>Pseudomonadati</taxon>
        <taxon>Pseudomonadota</taxon>
        <taxon>Alphaproteobacteria</taxon>
        <taxon>Acetobacterales</taxon>
        <taxon>Acetobacteraceae</taxon>
        <taxon>Acidomonas</taxon>
    </lineage>
</organism>
<evidence type="ECO:0000313" key="3">
    <source>
        <dbReference type="Proteomes" id="UP000019760"/>
    </source>
</evidence>